<dbReference type="AlphaFoldDB" id="A0A9Q1GIN9"/>
<gene>
    <name evidence="1" type="ORF">Cgig2_011573</name>
</gene>
<keyword evidence="2" id="KW-1185">Reference proteome</keyword>
<accession>A0A9Q1GIN9</accession>
<dbReference type="PANTHER" id="PTHR33116:SF84">
    <property type="entry name" value="RNA-DIRECTED DNA POLYMERASE"/>
    <property type="match status" value="1"/>
</dbReference>
<dbReference type="Proteomes" id="UP001153076">
    <property type="component" value="Unassembled WGS sequence"/>
</dbReference>
<evidence type="ECO:0000313" key="1">
    <source>
        <dbReference type="EMBL" id="KAJ8419934.1"/>
    </source>
</evidence>
<evidence type="ECO:0000313" key="2">
    <source>
        <dbReference type="Proteomes" id="UP001153076"/>
    </source>
</evidence>
<comment type="caution">
    <text evidence="1">The sequence shown here is derived from an EMBL/GenBank/DDBJ whole genome shotgun (WGS) entry which is preliminary data.</text>
</comment>
<name>A0A9Q1GIN9_9CARY</name>
<dbReference type="OrthoDB" id="1938625at2759"/>
<protein>
    <recommendedName>
        <fullName evidence="3">Reverse transcriptase</fullName>
    </recommendedName>
</protein>
<organism evidence="1 2">
    <name type="scientific">Carnegiea gigantea</name>
    <dbReference type="NCBI Taxonomy" id="171969"/>
    <lineage>
        <taxon>Eukaryota</taxon>
        <taxon>Viridiplantae</taxon>
        <taxon>Streptophyta</taxon>
        <taxon>Embryophyta</taxon>
        <taxon>Tracheophyta</taxon>
        <taxon>Spermatophyta</taxon>
        <taxon>Magnoliopsida</taxon>
        <taxon>eudicotyledons</taxon>
        <taxon>Gunneridae</taxon>
        <taxon>Pentapetalae</taxon>
        <taxon>Caryophyllales</taxon>
        <taxon>Cactineae</taxon>
        <taxon>Cactaceae</taxon>
        <taxon>Cactoideae</taxon>
        <taxon>Echinocereeae</taxon>
        <taxon>Carnegiea</taxon>
    </lineage>
</organism>
<reference evidence="1" key="1">
    <citation type="submission" date="2022-04" db="EMBL/GenBank/DDBJ databases">
        <title>Carnegiea gigantea Genome sequencing and assembly v2.</title>
        <authorList>
            <person name="Copetti D."/>
            <person name="Sanderson M.J."/>
            <person name="Burquez A."/>
            <person name="Wojciechowski M.F."/>
        </authorList>
    </citation>
    <scope>NUCLEOTIDE SEQUENCE</scope>
    <source>
        <strain evidence="1">SGP5-SGP5p</strain>
        <tissue evidence="1">Aerial part</tissue>
    </source>
</reference>
<dbReference type="EMBL" id="JAKOGI010004121">
    <property type="protein sequence ID" value="KAJ8419934.1"/>
    <property type="molecule type" value="Genomic_DNA"/>
</dbReference>
<sequence>MDWLWRSMFQALHGKNKTKEGYAIQEQHRLTIDLQVISLGHDGSNSGFYKASWDLIGSLVCSAIQEAKPTSLKIFMKAFKEFTSYSCLKANLAKSQIVFGGNCTQLQQDCLEITGFSEGHIPFRYLGMPITASKLSKLECRTLVEQISGKITA</sequence>
<dbReference type="PANTHER" id="PTHR33116">
    <property type="entry name" value="REVERSE TRANSCRIPTASE ZINC-BINDING DOMAIN-CONTAINING PROTEIN-RELATED-RELATED"/>
    <property type="match status" value="1"/>
</dbReference>
<evidence type="ECO:0008006" key="3">
    <source>
        <dbReference type="Google" id="ProtNLM"/>
    </source>
</evidence>
<proteinExistence type="predicted"/>